<dbReference type="Gene3D" id="3.20.20.70">
    <property type="entry name" value="Aldolase class I"/>
    <property type="match status" value="1"/>
</dbReference>
<dbReference type="CDD" id="cd01335">
    <property type="entry name" value="Radical_SAM"/>
    <property type="match status" value="1"/>
</dbReference>
<dbReference type="Gene3D" id="1.10.10.10">
    <property type="entry name" value="Winged helix-like DNA-binding domain superfamily/Winged helix DNA-binding domain"/>
    <property type="match status" value="1"/>
</dbReference>
<evidence type="ECO:0000256" key="2">
    <source>
        <dbReference type="ARBA" id="ARBA00022485"/>
    </source>
</evidence>
<dbReference type="InterPro" id="IPR013785">
    <property type="entry name" value="Aldolase_TIM"/>
</dbReference>
<gene>
    <name evidence="8" type="ORF">H8E41_05005</name>
</gene>
<dbReference type="SFLD" id="SFLDG01083">
    <property type="entry name" value="Uncharacterised_Radical_SAM_Su"/>
    <property type="match status" value="1"/>
</dbReference>
<dbReference type="Proteomes" id="UP000614424">
    <property type="component" value="Unassembled WGS sequence"/>
</dbReference>
<dbReference type="CDD" id="cd00090">
    <property type="entry name" value="HTH_ARSR"/>
    <property type="match status" value="1"/>
</dbReference>
<dbReference type="GO" id="GO:0003824">
    <property type="term" value="F:catalytic activity"/>
    <property type="evidence" value="ECO:0007669"/>
    <property type="project" value="InterPro"/>
</dbReference>
<accession>A0A8J6TBV0</accession>
<comment type="caution">
    <text evidence="8">The sequence shown here is derived from an EMBL/GenBank/DDBJ whole genome shotgun (WGS) entry which is preliminary data.</text>
</comment>
<keyword evidence="6" id="KW-0411">Iron-sulfur</keyword>
<comment type="cofactor">
    <cofactor evidence="1">
        <name>[4Fe-4S] cluster</name>
        <dbReference type="ChEBI" id="CHEBI:49883"/>
    </cofactor>
</comment>
<evidence type="ECO:0000256" key="5">
    <source>
        <dbReference type="ARBA" id="ARBA00023004"/>
    </source>
</evidence>
<evidence type="ECO:0000256" key="6">
    <source>
        <dbReference type="ARBA" id="ARBA00023014"/>
    </source>
</evidence>
<dbReference type="PANTHER" id="PTHR43787:SF11">
    <property type="entry name" value="UPF0026 PROTEIN SLR1464"/>
    <property type="match status" value="1"/>
</dbReference>
<keyword evidence="3" id="KW-0949">S-adenosyl-L-methionine</keyword>
<name>A0A8J6TBV0_9BACT</name>
<feature type="domain" description="Radical SAM core" evidence="7">
    <location>
        <begin position="7"/>
        <end position="242"/>
    </location>
</feature>
<evidence type="ECO:0000259" key="7">
    <source>
        <dbReference type="PROSITE" id="PS51918"/>
    </source>
</evidence>
<dbReference type="InterPro" id="IPR036390">
    <property type="entry name" value="WH_DNA-bd_sf"/>
</dbReference>
<keyword evidence="4" id="KW-0479">Metal-binding</keyword>
<dbReference type="SFLD" id="SFLDS00029">
    <property type="entry name" value="Radical_SAM"/>
    <property type="match status" value="1"/>
</dbReference>
<protein>
    <submittedName>
        <fullName evidence="8">Radical SAM protein</fullName>
    </submittedName>
</protein>
<dbReference type="EMBL" id="JACNJZ010000077">
    <property type="protein sequence ID" value="MBC8317241.1"/>
    <property type="molecule type" value="Genomic_DNA"/>
</dbReference>
<dbReference type="PANTHER" id="PTHR43787">
    <property type="entry name" value="FEMO COFACTOR BIOSYNTHESIS PROTEIN NIFB-RELATED"/>
    <property type="match status" value="1"/>
</dbReference>
<evidence type="ECO:0000256" key="4">
    <source>
        <dbReference type="ARBA" id="ARBA00022723"/>
    </source>
</evidence>
<proteinExistence type="predicted"/>
<dbReference type="Pfam" id="PF04055">
    <property type="entry name" value="Radical_SAM"/>
    <property type="match status" value="1"/>
</dbReference>
<dbReference type="PROSITE" id="PS51918">
    <property type="entry name" value="RADICAL_SAM"/>
    <property type="match status" value="1"/>
</dbReference>
<evidence type="ECO:0000256" key="3">
    <source>
        <dbReference type="ARBA" id="ARBA00022691"/>
    </source>
</evidence>
<evidence type="ECO:0000313" key="9">
    <source>
        <dbReference type="Proteomes" id="UP000614424"/>
    </source>
</evidence>
<dbReference type="AlphaFoldDB" id="A0A8J6TBV0"/>
<dbReference type="GO" id="GO:0046872">
    <property type="term" value="F:metal ion binding"/>
    <property type="evidence" value="ECO:0007669"/>
    <property type="project" value="UniProtKB-KW"/>
</dbReference>
<evidence type="ECO:0000256" key="1">
    <source>
        <dbReference type="ARBA" id="ARBA00001966"/>
    </source>
</evidence>
<dbReference type="InterPro" id="IPR040084">
    <property type="entry name" value="GTPase_Obg"/>
</dbReference>
<dbReference type="InterPro" id="IPR036388">
    <property type="entry name" value="WH-like_DNA-bd_sf"/>
</dbReference>
<dbReference type="GO" id="GO:0051539">
    <property type="term" value="F:4 iron, 4 sulfur cluster binding"/>
    <property type="evidence" value="ECO:0007669"/>
    <property type="project" value="UniProtKB-KW"/>
</dbReference>
<reference evidence="8 9" key="1">
    <citation type="submission" date="2020-08" db="EMBL/GenBank/DDBJ databases">
        <title>Bridging the membrane lipid divide: bacteria of the FCB group superphylum have the potential to synthesize archaeal ether lipids.</title>
        <authorList>
            <person name="Villanueva L."/>
            <person name="Von Meijenfeldt F.A.B."/>
            <person name="Westbye A.B."/>
            <person name="Yadav S."/>
            <person name="Hopmans E.C."/>
            <person name="Dutilh B.E."/>
            <person name="Sinninghe Damste J.S."/>
        </authorList>
    </citation>
    <scope>NUCLEOTIDE SEQUENCE [LARGE SCALE GENOMIC DNA]</scope>
    <source>
        <strain evidence="8">NIOZ-UU47</strain>
    </source>
</reference>
<dbReference type="InterPro" id="IPR011991">
    <property type="entry name" value="ArsR-like_HTH"/>
</dbReference>
<keyword evidence="2" id="KW-0004">4Fe-4S</keyword>
<dbReference type="SUPFAM" id="SSF102114">
    <property type="entry name" value="Radical SAM enzymes"/>
    <property type="match status" value="1"/>
</dbReference>
<evidence type="ECO:0000313" key="8">
    <source>
        <dbReference type="EMBL" id="MBC8317241.1"/>
    </source>
</evidence>
<organism evidence="8 9">
    <name type="scientific">Candidatus Desulfobia pelagia</name>
    <dbReference type="NCBI Taxonomy" id="2841692"/>
    <lineage>
        <taxon>Bacteria</taxon>
        <taxon>Pseudomonadati</taxon>
        <taxon>Thermodesulfobacteriota</taxon>
        <taxon>Desulfobulbia</taxon>
        <taxon>Desulfobulbales</taxon>
        <taxon>Desulfobulbaceae</taxon>
        <taxon>Candidatus Desulfobia</taxon>
    </lineage>
</organism>
<dbReference type="InterPro" id="IPR058240">
    <property type="entry name" value="rSAM_sf"/>
</dbReference>
<dbReference type="GO" id="GO:0006355">
    <property type="term" value="P:regulation of DNA-templated transcription"/>
    <property type="evidence" value="ECO:0007669"/>
    <property type="project" value="UniProtKB-ARBA"/>
</dbReference>
<dbReference type="InterPro" id="IPR007197">
    <property type="entry name" value="rSAM"/>
</dbReference>
<dbReference type="SUPFAM" id="SSF46785">
    <property type="entry name" value="Winged helix' DNA-binding domain"/>
    <property type="match status" value="1"/>
</dbReference>
<keyword evidence="5" id="KW-0408">Iron</keyword>
<sequence>MKYTFGPVNSRRLGLSLGIDLLAEKTCSYNCIYCEIGVSPVTTCDRKEYTPTAEIIAEIDETIKNQSASKPIDIFTITGNGEPTLHSGLGKIIHHIKERTDKPVAVLTNGSLFYRADVRKDLFEADIVIPSLDAARESSFRKINRPAACNRLSEIIDGLVLFSREFSGKIWLEILIVKGINNTPEDITALQQAVARIKPDMVQLNTVARPPLEKYAMPVSQEELKRIAQELPGKVEIIADFSRKKKEKNRIANESEILHILQRRPCTASDICEALNLDTDSTTNALLHLEKSEKVIQTEHQGKKYYSAP</sequence>